<accession>A0A4S4FKT7</accession>
<feature type="transmembrane region" description="Helical" evidence="1">
    <location>
        <begin position="63"/>
        <end position="84"/>
    </location>
</feature>
<dbReference type="EMBL" id="SSSM01000005">
    <property type="protein sequence ID" value="THG29915.1"/>
    <property type="molecule type" value="Genomic_DNA"/>
</dbReference>
<keyword evidence="3" id="KW-1185">Reference proteome</keyword>
<dbReference type="AlphaFoldDB" id="A0A4S4FKT7"/>
<keyword evidence="1" id="KW-0812">Transmembrane</keyword>
<organism evidence="2 3">
    <name type="scientific">Naasia lichenicola</name>
    <dbReference type="NCBI Taxonomy" id="2565933"/>
    <lineage>
        <taxon>Bacteria</taxon>
        <taxon>Bacillati</taxon>
        <taxon>Actinomycetota</taxon>
        <taxon>Actinomycetes</taxon>
        <taxon>Micrococcales</taxon>
        <taxon>Microbacteriaceae</taxon>
        <taxon>Naasia</taxon>
    </lineage>
</organism>
<feature type="transmembrane region" description="Helical" evidence="1">
    <location>
        <begin position="90"/>
        <end position="108"/>
    </location>
</feature>
<evidence type="ECO:0000313" key="3">
    <source>
        <dbReference type="Proteomes" id="UP000309133"/>
    </source>
</evidence>
<keyword evidence="1" id="KW-0472">Membrane</keyword>
<keyword evidence="1" id="KW-1133">Transmembrane helix</keyword>
<gene>
    <name evidence="2" type="ORF">E6C64_14810</name>
</gene>
<dbReference type="Proteomes" id="UP000309133">
    <property type="component" value="Unassembled WGS sequence"/>
</dbReference>
<evidence type="ECO:0000256" key="1">
    <source>
        <dbReference type="SAM" id="Phobius"/>
    </source>
</evidence>
<sequence>MRATPLELARAALGLADALATARVGEVEFGRRPTADELAVLRFLGWRQVTQASITALVGGRRLGVVVDALHAASMIALAIWGPATIRRAAVSESVIAGALAIWGGSILRRR</sequence>
<name>A0A4S4FKT7_9MICO</name>
<reference evidence="2 3" key="1">
    <citation type="submission" date="2019-04" db="EMBL/GenBank/DDBJ databases">
        <authorList>
            <person name="Jiang L."/>
        </authorList>
    </citation>
    <scope>NUCLEOTIDE SEQUENCE [LARGE SCALE GENOMIC DNA]</scope>
    <source>
        <strain evidence="2 3">YIM 131853</strain>
    </source>
</reference>
<evidence type="ECO:0000313" key="2">
    <source>
        <dbReference type="EMBL" id="THG29915.1"/>
    </source>
</evidence>
<proteinExistence type="predicted"/>
<dbReference type="RefSeq" id="WP_136428244.1">
    <property type="nucleotide sequence ID" value="NZ_SSSM01000005.1"/>
</dbReference>
<protein>
    <submittedName>
        <fullName evidence="2">Uncharacterized protein</fullName>
    </submittedName>
</protein>
<comment type="caution">
    <text evidence="2">The sequence shown here is derived from an EMBL/GenBank/DDBJ whole genome shotgun (WGS) entry which is preliminary data.</text>
</comment>